<evidence type="ECO:0000313" key="4">
    <source>
        <dbReference type="Proteomes" id="UP000246278"/>
    </source>
</evidence>
<dbReference type="SUPFAM" id="SSF56059">
    <property type="entry name" value="Glutathione synthetase ATP-binding domain-like"/>
    <property type="match status" value="1"/>
</dbReference>
<dbReference type="AlphaFoldDB" id="A0A317T651"/>
<dbReference type="GO" id="GO:0005524">
    <property type="term" value="F:ATP binding"/>
    <property type="evidence" value="ECO:0007669"/>
    <property type="project" value="UniProtKB-UniRule"/>
</dbReference>
<dbReference type="GO" id="GO:0005737">
    <property type="term" value="C:cytoplasm"/>
    <property type="evidence" value="ECO:0007669"/>
    <property type="project" value="TreeGrafter"/>
</dbReference>
<gene>
    <name evidence="3" type="ORF">CR164_07465</name>
</gene>
<feature type="domain" description="ATP-grasp" evidence="2">
    <location>
        <begin position="230"/>
        <end position="502"/>
    </location>
</feature>
<dbReference type="PANTHER" id="PTHR21621:SF0">
    <property type="entry name" value="BETA-CITRYLGLUTAMATE SYNTHASE B-RELATED"/>
    <property type="match status" value="1"/>
</dbReference>
<dbReference type="PANTHER" id="PTHR21621">
    <property type="entry name" value="RIBOSOMAL PROTEIN S6 MODIFICATION PROTEIN"/>
    <property type="match status" value="1"/>
</dbReference>
<evidence type="ECO:0000259" key="2">
    <source>
        <dbReference type="PROSITE" id="PS50975"/>
    </source>
</evidence>
<proteinExistence type="predicted"/>
<dbReference type="Proteomes" id="UP000246278">
    <property type="component" value="Unassembled WGS sequence"/>
</dbReference>
<dbReference type="InterPro" id="IPR011761">
    <property type="entry name" value="ATP-grasp"/>
</dbReference>
<dbReference type="EMBL" id="PDNZ01000004">
    <property type="protein sequence ID" value="PWW82162.1"/>
    <property type="molecule type" value="Genomic_DNA"/>
</dbReference>
<keyword evidence="1" id="KW-0547">Nucleotide-binding</keyword>
<organism evidence="3 4">
    <name type="scientific">Prosthecochloris marina</name>
    <dbReference type="NCBI Taxonomy" id="2017681"/>
    <lineage>
        <taxon>Bacteria</taxon>
        <taxon>Pseudomonadati</taxon>
        <taxon>Chlorobiota</taxon>
        <taxon>Chlorobiia</taxon>
        <taxon>Chlorobiales</taxon>
        <taxon>Chlorobiaceae</taxon>
        <taxon>Prosthecochloris</taxon>
    </lineage>
</organism>
<keyword evidence="4" id="KW-1185">Reference proteome</keyword>
<sequence>MSNFPLIACDSVEVIAGYMHGLTQPSLSARLRISNSQKFAGINRQLVQLLGPYVPPEHLSEIDDGQGGDCNALAGMIGDAVGGLQESAGIPVLNSTKIISGSQNGEKVAGSTELIITMFFPSLIPLAAKLVLEWLLSVLNNMGPEQRELSTKQGKKLDQLFQRLKTLAPGGSNNIRFIRAADTLGIPVVALPGGVFQYGWGIRGRWFNSSITDETPFIAVKYAKSKLLTASVLASAGIPVPEGKRVKNMTEAASLAGRIGFPVVVKPADLDQGKGVYADLRTENEVYAAFKQAGKLSTNIMLERHHKGHAFRITLFRGESVVIVKRQPAGVTGNGVATVEQLIEKTNTDPRRSSSRFSIMKPIAVDEEARLLLQQEGLRLDSVPQEGRFVALKKAANVSTGGDVIILEKDDIHPSYLSLVKRAAALLRLDIAAVDFITDDIEKSWQESDAVIIEVNAQPQMGTILTHLHGQLLSSYVPKKGRIPSMLVLGADREDVIRRIRENSGHDLSGLGSVSTDGIFIGRERIGDGGKDSISEARMLIINPSVSGLLLAGELEAIESDGLALPFIKKIVFGSWPDEWEKTPKQMELLSSQHDCEIWFVRNHPLQSYSRQLFARDKVRVFESLDSMIEASIQVLSEENND</sequence>
<reference evidence="4" key="1">
    <citation type="submission" date="2017-10" db="EMBL/GenBank/DDBJ databases">
        <authorList>
            <person name="Gaisin V.A."/>
            <person name="Rysina M.S."/>
            <person name="Grouzdev D.S."/>
        </authorList>
    </citation>
    <scope>NUCLEOTIDE SEQUENCE [LARGE SCALE GENOMIC DNA]</scope>
    <source>
        <strain evidence="4">V1</strain>
    </source>
</reference>
<dbReference type="GO" id="GO:0009432">
    <property type="term" value="P:SOS response"/>
    <property type="evidence" value="ECO:0007669"/>
    <property type="project" value="TreeGrafter"/>
</dbReference>
<dbReference type="GO" id="GO:0018169">
    <property type="term" value="F:ribosomal S6-glutamic acid ligase activity"/>
    <property type="evidence" value="ECO:0007669"/>
    <property type="project" value="TreeGrafter"/>
</dbReference>
<dbReference type="GO" id="GO:0046872">
    <property type="term" value="F:metal ion binding"/>
    <property type="evidence" value="ECO:0007669"/>
    <property type="project" value="InterPro"/>
</dbReference>
<name>A0A317T651_9CHLB</name>
<evidence type="ECO:0000256" key="1">
    <source>
        <dbReference type="PROSITE-ProRule" id="PRU00409"/>
    </source>
</evidence>
<dbReference type="PROSITE" id="PS50975">
    <property type="entry name" value="ATP_GRASP"/>
    <property type="match status" value="1"/>
</dbReference>
<accession>A0A317T651</accession>
<comment type="caution">
    <text evidence="3">The sequence shown here is derived from an EMBL/GenBank/DDBJ whole genome shotgun (WGS) entry which is preliminary data.</text>
</comment>
<dbReference type="RefSeq" id="WP_161953503.1">
    <property type="nucleotide sequence ID" value="NZ_PDNZ01000004.1"/>
</dbReference>
<evidence type="ECO:0000313" key="3">
    <source>
        <dbReference type="EMBL" id="PWW82162.1"/>
    </source>
</evidence>
<protein>
    <recommendedName>
        <fullName evidence="2">ATP-grasp domain-containing protein</fullName>
    </recommendedName>
</protein>
<keyword evidence="1" id="KW-0067">ATP-binding</keyword>
<dbReference type="Gene3D" id="3.30.470.20">
    <property type="entry name" value="ATP-grasp fold, B domain"/>
    <property type="match status" value="2"/>
</dbReference>
<dbReference type="Pfam" id="PF13549">
    <property type="entry name" value="ATP-grasp_5"/>
    <property type="match status" value="1"/>
</dbReference>